<dbReference type="Gene3D" id="3.40.50.300">
    <property type="entry name" value="P-loop containing nucleotide triphosphate hydrolases"/>
    <property type="match status" value="1"/>
</dbReference>
<feature type="non-terminal residue" evidence="3">
    <location>
        <position position="461"/>
    </location>
</feature>
<name>A0A813EVT9_POLGL</name>
<dbReference type="Proteomes" id="UP000654075">
    <property type="component" value="Unassembled WGS sequence"/>
</dbReference>
<evidence type="ECO:0000259" key="2">
    <source>
        <dbReference type="Pfam" id="PF13191"/>
    </source>
</evidence>
<comment type="caution">
    <text evidence="3">The sequence shown here is derived from an EMBL/GenBank/DDBJ whole genome shotgun (WGS) entry which is preliminary data.</text>
</comment>
<protein>
    <recommendedName>
        <fullName evidence="2">Orc1-like AAA ATPase domain-containing protein</fullName>
    </recommendedName>
</protein>
<organism evidence="3 4">
    <name type="scientific">Polarella glacialis</name>
    <name type="common">Dinoflagellate</name>
    <dbReference type="NCBI Taxonomy" id="89957"/>
    <lineage>
        <taxon>Eukaryota</taxon>
        <taxon>Sar</taxon>
        <taxon>Alveolata</taxon>
        <taxon>Dinophyceae</taxon>
        <taxon>Suessiales</taxon>
        <taxon>Suessiaceae</taxon>
        <taxon>Polarella</taxon>
    </lineage>
</organism>
<evidence type="ECO:0000256" key="1">
    <source>
        <dbReference type="SAM" id="MobiDB-lite"/>
    </source>
</evidence>
<dbReference type="AlphaFoldDB" id="A0A813EVT9"/>
<dbReference type="Pfam" id="PF13191">
    <property type="entry name" value="AAA_16"/>
    <property type="match status" value="1"/>
</dbReference>
<reference evidence="3" key="1">
    <citation type="submission" date="2021-02" db="EMBL/GenBank/DDBJ databases">
        <authorList>
            <person name="Dougan E. K."/>
            <person name="Rhodes N."/>
            <person name="Thang M."/>
            <person name="Chan C."/>
        </authorList>
    </citation>
    <scope>NUCLEOTIDE SEQUENCE</scope>
</reference>
<gene>
    <name evidence="3" type="ORF">PGLA1383_LOCUS22119</name>
</gene>
<keyword evidence="4" id="KW-1185">Reference proteome</keyword>
<sequence length="461" mass="49217">VDRLSQLAATSRGRSWWHIAAHSEPGTGRLIFEDENGGAHLVPLSALSTSCTDPPLGALVLACEGEQAGRAILAGGASFAIVSSGSLRDLTARRFASHFYRRLLAAWPSELPQSAAAAAVASEGIAVRKAFDVARQALLGSPCPGTRSEAANLALLERCMLSPCEEPVRSLSAPWVPVALSTRGAAGSRLVADADEAAGSPQLMPKEEPTPPQLPSQSSSDEFRAGKLEDCEDFVGRGAELHRLLQLLGTPGGRRVVVLNGPAGSGKSALGAELCRFATAPGRRFSPVDGKRRLSYLSLRDSWDSGRGADAAVACTRLAMLAAADGLTSPGPRACLIVDHAEPELGWCDEFVQELLDRHQRLCLFLVRRTPLYRLEGEGGDRWKPLNMALGALPDAEVAQLFLQRLHRPLFPADFERQRSGDSRGAQPLRQDDLMRRRLACLPVVAACAGRPKAVVRLASQ</sequence>
<dbReference type="InterPro" id="IPR027417">
    <property type="entry name" value="P-loop_NTPase"/>
</dbReference>
<dbReference type="SUPFAM" id="SSF52540">
    <property type="entry name" value="P-loop containing nucleoside triphosphate hydrolases"/>
    <property type="match status" value="1"/>
</dbReference>
<evidence type="ECO:0000313" key="3">
    <source>
        <dbReference type="EMBL" id="CAE8603921.1"/>
    </source>
</evidence>
<dbReference type="EMBL" id="CAJNNV010015868">
    <property type="protein sequence ID" value="CAE8603921.1"/>
    <property type="molecule type" value="Genomic_DNA"/>
</dbReference>
<feature type="non-terminal residue" evidence="3">
    <location>
        <position position="1"/>
    </location>
</feature>
<proteinExistence type="predicted"/>
<feature type="region of interest" description="Disordered" evidence="1">
    <location>
        <begin position="200"/>
        <end position="222"/>
    </location>
</feature>
<accession>A0A813EVT9</accession>
<dbReference type="InterPro" id="IPR041664">
    <property type="entry name" value="AAA_16"/>
</dbReference>
<dbReference type="OrthoDB" id="1274115at2759"/>
<feature type="domain" description="Orc1-like AAA ATPase" evidence="2">
    <location>
        <begin position="234"/>
        <end position="287"/>
    </location>
</feature>
<evidence type="ECO:0000313" key="4">
    <source>
        <dbReference type="Proteomes" id="UP000654075"/>
    </source>
</evidence>